<dbReference type="KEGG" id="rcf:Poly24_43190"/>
<keyword evidence="1" id="KW-1277">Toxin-antitoxin system</keyword>
<dbReference type="Gene3D" id="3.30.2310.20">
    <property type="entry name" value="RelE-like"/>
    <property type="match status" value="1"/>
</dbReference>
<evidence type="ECO:0000256" key="1">
    <source>
        <dbReference type="ARBA" id="ARBA00022649"/>
    </source>
</evidence>
<reference evidence="2 3" key="1">
    <citation type="submission" date="2019-02" db="EMBL/GenBank/DDBJ databases">
        <title>Deep-cultivation of Planctomycetes and their phenomic and genomic characterization uncovers novel biology.</title>
        <authorList>
            <person name="Wiegand S."/>
            <person name="Jogler M."/>
            <person name="Boedeker C."/>
            <person name="Pinto D."/>
            <person name="Vollmers J."/>
            <person name="Rivas-Marin E."/>
            <person name="Kohn T."/>
            <person name="Peeters S.H."/>
            <person name="Heuer A."/>
            <person name="Rast P."/>
            <person name="Oberbeckmann S."/>
            <person name="Bunk B."/>
            <person name="Jeske O."/>
            <person name="Meyerdierks A."/>
            <person name="Storesund J.E."/>
            <person name="Kallscheuer N."/>
            <person name="Luecker S."/>
            <person name="Lage O.M."/>
            <person name="Pohl T."/>
            <person name="Merkel B.J."/>
            <person name="Hornburger P."/>
            <person name="Mueller R.-W."/>
            <person name="Bruemmer F."/>
            <person name="Labrenz M."/>
            <person name="Spormann A.M."/>
            <person name="Op den Camp H."/>
            <person name="Overmann J."/>
            <person name="Amann R."/>
            <person name="Jetten M.S.M."/>
            <person name="Mascher T."/>
            <person name="Medema M.H."/>
            <person name="Devos D.P."/>
            <person name="Kaster A.-K."/>
            <person name="Ovreas L."/>
            <person name="Rohde M."/>
            <person name="Galperin M.Y."/>
            <person name="Jogler C."/>
        </authorList>
    </citation>
    <scope>NUCLEOTIDE SEQUENCE [LARGE SCALE GENOMIC DNA]</scope>
    <source>
        <strain evidence="2 3">Poly24</strain>
    </source>
</reference>
<dbReference type="InterPro" id="IPR007712">
    <property type="entry name" value="RelE/ParE_toxin"/>
</dbReference>
<dbReference type="OrthoDB" id="9809155at2"/>
<evidence type="ECO:0000313" key="3">
    <source>
        <dbReference type="Proteomes" id="UP000315082"/>
    </source>
</evidence>
<dbReference type="Proteomes" id="UP000315082">
    <property type="component" value="Chromosome"/>
</dbReference>
<dbReference type="RefSeq" id="WP_145100092.1">
    <property type="nucleotide sequence ID" value="NZ_CP036348.1"/>
</dbReference>
<dbReference type="EMBL" id="CP036348">
    <property type="protein sequence ID" value="QDV70595.1"/>
    <property type="molecule type" value="Genomic_DNA"/>
</dbReference>
<organism evidence="2 3">
    <name type="scientific">Rosistilla carotiformis</name>
    <dbReference type="NCBI Taxonomy" id="2528017"/>
    <lineage>
        <taxon>Bacteria</taxon>
        <taxon>Pseudomonadati</taxon>
        <taxon>Planctomycetota</taxon>
        <taxon>Planctomycetia</taxon>
        <taxon>Pirellulales</taxon>
        <taxon>Pirellulaceae</taxon>
        <taxon>Rosistilla</taxon>
    </lineage>
</organism>
<name>A0A518JYH9_9BACT</name>
<dbReference type="AlphaFoldDB" id="A0A518JYH9"/>
<accession>A0A518JYH9</accession>
<sequence>MQPWRRDRGSIGVPIGIESSAHVHAVQGPRWLYCFLATESHAGRAIEDNPERWESYLRGTHRYLMKRFPYVIVYRVATDRIEILAVAHGRQKPGFWKERLKTD</sequence>
<evidence type="ECO:0008006" key="4">
    <source>
        <dbReference type="Google" id="ProtNLM"/>
    </source>
</evidence>
<keyword evidence="3" id="KW-1185">Reference proteome</keyword>
<dbReference type="InterPro" id="IPR035093">
    <property type="entry name" value="RelE/ParE_toxin_dom_sf"/>
</dbReference>
<dbReference type="Pfam" id="PF05016">
    <property type="entry name" value="ParE_toxin"/>
    <property type="match status" value="1"/>
</dbReference>
<protein>
    <recommendedName>
        <fullName evidence="4">Plasmid stabilization system protein</fullName>
    </recommendedName>
</protein>
<evidence type="ECO:0000313" key="2">
    <source>
        <dbReference type="EMBL" id="QDV70595.1"/>
    </source>
</evidence>
<proteinExistence type="predicted"/>
<gene>
    <name evidence="2" type="ORF">Poly24_43190</name>
</gene>